<dbReference type="SUPFAM" id="SSF53850">
    <property type="entry name" value="Periplasmic binding protein-like II"/>
    <property type="match status" value="1"/>
</dbReference>
<keyword evidence="2" id="KW-1185">Reference proteome</keyword>
<evidence type="ECO:0000313" key="2">
    <source>
        <dbReference type="Proteomes" id="UP000308530"/>
    </source>
</evidence>
<accession>A0ABX6QSC1</accession>
<dbReference type="Proteomes" id="UP000308530">
    <property type="component" value="Chromosome"/>
</dbReference>
<dbReference type="Gene3D" id="3.40.190.10">
    <property type="entry name" value="Periplasmic binding protein-like II"/>
    <property type="match status" value="2"/>
</dbReference>
<dbReference type="PANTHER" id="PTHR42941:SF1">
    <property type="entry name" value="SLL1037 PROTEIN"/>
    <property type="match status" value="1"/>
</dbReference>
<proteinExistence type="predicted"/>
<dbReference type="InterPro" id="IPR011852">
    <property type="entry name" value="TRAP_TAXI"/>
</dbReference>
<sequence>MLDILGVDDAQRLPLNPDEALPLLEQGQIDAFFYVAGAPASLFANNQIDGSRFHLVPIKDAPLLATYTPAKIAAGTYTFQQQEVSIVAVKAVLMTFDYQARGNAYQQESCKTVSDFARLILDGRDRLQASGHPKWKQVDLTALPPGWEVSACVKAGLAQDYKPNCTVASAQTSPANNEYLDLLRQHLKP</sequence>
<reference evidence="1 2" key="1">
    <citation type="submission" date="2020-06" db="EMBL/GenBank/DDBJ databases">
        <title>Genome sequence of Rhizobium sp strain ADMK78.</title>
        <authorList>
            <person name="Rahi P."/>
        </authorList>
    </citation>
    <scope>NUCLEOTIDE SEQUENCE [LARGE SCALE GENOMIC DNA]</scope>
    <source>
        <strain evidence="1 2">ADMK78</strain>
    </source>
</reference>
<organism evidence="1 2">
    <name type="scientific">Peteryoungia desertarenae</name>
    <dbReference type="NCBI Taxonomy" id="1813451"/>
    <lineage>
        <taxon>Bacteria</taxon>
        <taxon>Pseudomonadati</taxon>
        <taxon>Pseudomonadota</taxon>
        <taxon>Alphaproteobacteria</taxon>
        <taxon>Hyphomicrobiales</taxon>
        <taxon>Rhizobiaceae</taxon>
        <taxon>Peteryoungia</taxon>
    </lineage>
</organism>
<dbReference type="Pfam" id="PF16868">
    <property type="entry name" value="NMT1_3"/>
    <property type="match status" value="1"/>
</dbReference>
<protein>
    <submittedName>
        <fullName evidence="1">Uncharacterized protein</fullName>
    </submittedName>
</protein>
<evidence type="ECO:0000313" key="1">
    <source>
        <dbReference type="EMBL" id="QLF71409.1"/>
    </source>
</evidence>
<dbReference type="EMBL" id="CP058350">
    <property type="protein sequence ID" value="QLF71409.1"/>
    <property type="molecule type" value="Genomic_DNA"/>
</dbReference>
<dbReference type="PANTHER" id="PTHR42941">
    <property type="entry name" value="SLL1037 PROTEIN"/>
    <property type="match status" value="1"/>
</dbReference>
<name>A0ABX6QSC1_9HYPH</name>
<gene>
    <name evidence="1" type="ORF">FE840_013415</name>
</gene>